<keyword evidence="1" id="KW-0489">Methyltransferase</keyword>
<dbReference type="Proteomes" id="UP000035088">
    <property type="component" value="Unassembled WGS sequence"/>
</dbReference>
<gene>
    <name evidence="1" type="primary">tam</name>
    <name evidence="1" type="ORF">GOARA_068_01050</name>
</gene>
<dbReference type="Gene3D" id="3.40.50.150">
    <property type="entry name" value="Vaccinia Virus protein VP39"/>
    <property type="match status" value="1"/>
</dbReference>
<keyword evidence="2" id="KW-1185">Reference proteome</keyword>
<reference evidence="1 2" key="1">
    <citation type="submission" date="2011-11" db="EMBL/GenBank/DDBJ databases">
        <title>Whole genome shotgun sequence of Gordonia araii NBRC 100433.</title>
        <authorList>
            <person name="Yoshida Y."/>
            <person name="Hosoyama A."/>
            <person name="Tsuchikane K."/>
            <person name="Katsumata H."/>
            <person name="Yamazaki S."/>
            <person name="Fujita N."/>
        </authorList>
    </citation>
    <scope>NUCLEOTIDE SEQUENCE [LARGE SCALE GENOMIC DNA]</scope>
    <source>
        <strain evidence="1 2">NBRC 100433</strain>
    </source>
</reference>
<organism evidence="1 2">
    <name type="scientific">Gordonia araii NBRC 100433</name>
    <dbReference type="NCBI Taxonomy" id="1073574"/>
    <lineage>
        <taxon>Bacteria</taxon>
        <taxon>Bacillati</taxon>
        <taxon>Actinomycetota</taxon>
        <taxon>Actinomycetes</taxon>
        <taxon>Mycobacteriales</taxon>
        <taxon>Gordoniaceae</taxon>
        <taxon>Gordonia</taxon>
    </lineage>
</organism>
<dbReference type="GO" id="GO:0030798">
    <property type="term" value="F:trans-aconitate 2-methyltransferase activity"/>
    <property type="evidence" value="ECO:0007669"/>
    <property type="project" value="InterPro"/>
</dbReference>
<dbReference type="Pfam" id="PF13489">
    <property type="entry name" value="Methyltransf_23"/>
    <property type="match status" value="1"/>
</dbReference>
<dbReference type="Gene3D" id="1.10.150.290">
    <property type="entry name" value="S-adenosyl-L-methionine-dependent methyltransferases"/>
    <property type="match status" value="1"/>
</dbReference>
<dbReference type="PANTHER" id="PTHR43861">
    <property type="entry name" value="TRANS-ACONITATE 2-METHYLTRANSFERASE-RELATED"/>
    <property type="match status" value="1"/>
</dbReference>
<evidence type="ECO:0000313" key="2">
    <source>
        <dbReference type="Proteomes" id="UP000035088"/>
    </source>
</evidence>
<dbReference type="InterPro" id="IPR029063">
    <property type="entry name" value="SAM-dependent_MTases_sf"/>
</dbReference>
<dbReference type="EMBL" id="BAEE01000068">
    <property type="protein sequence ID" value="GAB11444.1"/>
    <property type="molecule type" value="Genomic_DNA"/>
</dbReference>
<dbReference type="PANTHER" id="PTHR43861:SF1">
    <property type="entry name" value="TRANS-ACONITATE 2-METHYLTRANSFERASE"/>
    <property type="match status" value="1"/>
</dbReference>
<sequence length="258" mass="28938">MTTWDPSTYLAFADHRTRPFVELTSAVDRGPDDVARLVDLGCGPGHLTSLLRRRWPRAEILALDSSPEMIARARSGNDDDRVRYEVADVTTWIPPEPPDLIVSNAMFQWVDDQWAVLDRLIRHLSPAGVLALSVPNNADQPSHRLLYDLADRDPYRAHLADARRLAPLGPERYLEFFTGLGLTVDAWSTTYLQVLDGDDPVFEWVSGTGARPFLQGLDDGLRGRFADEYRAALRDAYPVRESGTVFPFTRTFAVASRA</sequence>
<dbReference type="GO" id="GO:0032259">
    <property type="term" value="P:methylation"/>
    <property type="evidence" value="ECO:0007669"/>
    <property type="project" value="UniProtKB-KW"/>
</dbReference>
<accession>G7H6G9</accession>
<evidence type="ECO:0000313" key="1">
    <source>
        <dbReference type="EMBL" id="GAB11444.1"/>
    </source>
</evidence>
<comment type="caution">
    <text evidence="1">The sequence shown here is derived from an EMBL/GenBank/DDBJ whole genome shotgun (WGS) entry which is preliminary data.</text>
</comment>
<dbReference type="AlphaFoldDB" id="G7H6G9"/>
<dbReference type="InterPro" id="IPR023149">
    <property type="entry name" value="Trans_acon_MeTrfase_C"/>
</dbReference>
<keyword evidence="1" id="KW-0808">Transferase</keyword>
<dbReference type="CDD" id="cd02440">
    <property type="entry name" value="AdoMet_MTases"/>
    <property type="match status" value="1"/>
</dbReference>
<name>G7H6G9_9ACTN</name>
<protein>
    <submittedName>
        <fullName evidence="1">Trans-aconitate 2-methyltransferase</fullName>
    </submittedName>
</protein>
<dbReference type="RefSeq" id="WP_007323519.1">
    <property type="nucleotide sequence ID" value="NZ_BAEE01000068.1"/>
</dbReference>
<dbReference type="OrthoDB" id="9795085at2"/>
<proteinExistence type="predicted"/>
<dbReference type="SUPFAM" id="SSF53335">
    <property type="entry name" value="S-adenosyl-L-methionine-dependent methyltransferases"/>
    <property type="match status" value="1"/>
</dbReference>
<dbReference type="STRING" id="1073574.GOARA_068_01050"/>